<feature type="chain" id="PRO_5045071511" evidence="1">
    <location>
        <begin position="25"/>
        <end position="786"/>
    </location>
</feature>
<evidence type="ECO:0000256" key="1">
    <source>
        <dbReference type="SAM" id="SignalP"/>
    </source>
</evidence>
<keyword evidence="1" id="KW-0732">Signal</keyword>
<feature type="domain" description="DUF4906" evidence="2">
    <location>
        <begin position="285"/>
        <end position="357"/>
    </location>
</feature>
<dbReference type="InterPro" id="IPR032594">
    <property type="entry name" value="DUF4906"/>
</dbReference>
<feature type="signal peptide" evidence="1">
    <location>
        <begin position="1"/>
        <end position="24"/>
    </location>
</feature>
<organism evidence="3 4">
    <name type="scientific">Alistipes ihumii AP11</name>
    <dbReference type="NCBI Taxonomy" id="1211813"/>
    <lineage>
        <taxon>Bacteria</taxon>
        <taxon>Pseudomonadati</taxon>
        <taxon>Bacteroidota</taxon>
        <taxon>Bacteroidia</taxon>
        <taxon>Bacteroidales</taxon>
        <taxon>Rikenellaceae</taxon>
        <taxon>Alistipes</taxon>
    </lineage>
</organism>
<accession>A0ABY5V2N7</accession>
<evidence type="ECO:0000259" key="2">
    <source>
        <dbReference type="Pfam" id="PF16249"/>
    </source>
</evidence>
<dbReference type="RefSeq" id="WP_259800738.1">
    <property type="nucleotide sequence ID" value="NZ_CP102294.1"/>
</dbReference>
<keyword evidence="4" id="KW-1185">Reference proteome</keyword>
<dbReference type="GeneID" id="82890812"/>
<gene>
    <name evidence="3" type="ORF">NQ491_03720</name>
</gene>
<evidence type="ECO:0000313" key="3">
    <source>
        <dbReference type="EMBL" id="UWN57899.1"/>
    </source>
</evidence>
<protein>
    <submittedName>
        <fullName evidence="3">DUF4906 domain-containing protein</fullName>
    </submittedName>
</protein>
<dbReference type="EMBL" id="CP102294">
    <property type="protein sequence ID" value="UWN57899.1"/>
    <property type="molecule type" value="Genomic_DNA"/>
</dbReference>
<reference evidence="3" key="1">
    <citation type="journal article" date="2022" name="Cell">
        <title>Design, construction, and in vivo augmentation of a complex gut microbiome.</title>
        <authorList>
            <person name="Cheng A.G."/>
            <person name="Ho P.Y."/>
            <person name="Aranda-Diaz A."/>
            <person name="Jain S."/>
            <person name="Yu F.B."/>
            <person name="Meng X."/>
            <person name="Wang M."/>
            <person name="Iakiviak M."/>
            <person name="Nagashima K."/>
            <person name="Zhao A."/>
            <person name="Murugkar P."/>
            <person name="Patil A."/>
            <person name="Atabakhsh K."/>
            <person name="Weakley A."/>
            <person name="Yan J."/>
            <person name="Brumbaugh A.R."/>
            <person name="Higginbottom S."/>
            <person name="Dimas A."/>
            <person name="Shiver A.L."/>
            <person name="Deutschbauer A."/>
            <person name="Neff N."/>
            <person name="Sonnenburg J.L."/>
            <person name="Huang K.C."/>
            <person name="Fischbach M.A."/>
        </authorList>
    </citation>
    <scope>NUCLEOTIDE SEQUENCE</scope>
    <source>
        <strain evidence="3">AP11</strain>
    </source>
</reference>
<evidence type="ECO:0000313" key="4">
    <source>
        <dbReference type="Proteomes" id="UP001059295"/>
    </source>
</evidence>
<dbReference type="Proteomes" id="UP001059295">
    <property type="component" value="Chromosome"/>
</dbReference>
<proteinExistence type="predicted"/>
<name>A0ABY5V2N7_9BACT</name>
<sequence length="786" mass="82853">MKTFRETALLLSAALFLTACGKEAVQETGPSGSVSGRKVEMTFGLSASGMTSPAAFIPVTAKAAGADEALVLETGAQEPLTRGASLSGDEEGKLHGLWVLQFDNTTSAGKLVLREYHAAGEIQNDKLSVALYDAAATKVYFVANVADDKFSSLPLNTTTLGAFETSVLDFADEAAAGSSGNGLPMAGVYEGAASAATADISLRRMVAKISFTCKVDLAMSSESFVLKKIGLKSVSNRTSYKDQTVPGGTTGLYPAAEAGNFADYAEVDVTAQGSDPTAMATTGVTQVWYVPENLRGVVAGLTEKQKGSRNAPEYSTFIEMSGDYTQGGETFEVTYRIYPGENASTDFNVVRNYRYAIATTIKGINENDSRVTVNKGEDLSKDGETANCYLAHKAGTVYKFDATVKGNGAVTAAYNANGQNAPAIDGTQTLSPVSAKVLWETGSKGSVIADGSLKVDNKGYVYFTTAGDKGSDIAEGNALIGVFSGADGSGTLLWSWHVWATRYDPETDNDTYVTRALAASGSGNGSIVTTSSRSYTVMRFNLGADASSAEGTVGRYGLLYQWGRKDPFVGAAALNSTGTSYAATSNATGYEWKNRKNSEAVAAATADASIGYAVQHPTEFLFYSGSPYDWLNVSANSDQRDNLWGNPNTAVTRPNASQGSKSIYDPCPPGWRVAPQDTWTAFAKNGTGGSSQQNVYPDTFSAGYSFYYDANDASLGKTAFFPAAGLRSDSSGELANTSSIGYYWSSSPYYGGSNYAGNLYFTSGYVSPLGYNNRAYGFSVRCVQGK</sequence>
<dbReference type="Pfam" id="PF16249">
    <property type="entry name" value="DUF4906"/>
    <property type="match status" value="1"/>
</dbReference>